<dbReference type="GO" id="GO:0000978">
    <property type="term" value="F:RNA polymerase II cis-regulatory region sequence-specific DNA binding"/>
    <property type="evidence" value="ECO:0007669"/>
    <property type="project" value="InterPro"/>
</dbReference>
<dbReference type="Pfam" id="PF16421">
    <property type="entry name" value="E2F_CC-MB"/>
    <property type="match status" value="1"/>
</dbReference>
<dbReference type="GO" id="GO:0090575">
    <property type="term" value="C:RNA polymerase II transcription regulator complex"/>
    <property type="evidence" value="ECO:0007669"/>
    <property type="project" value="TreeGrafter"/>
</dbReference>
<dbReference type="Proteomes" id="UP000507245">
    <property type="component" value="Unassembled WGS sequence"/>
</dbReference>
<keyword evidence="3" id="KW-0238">DNA-binding</keyword>
<evidence type="ECO:0000313" key="6">
    <source>
        <dbReference type="EMBL" id="CAB4301254.1"/>
    </source>
</evidence>
<proteinExistence type="inferred from homology"/>
<dbReference type="EMBL" id="CAEKKB010000002">
    <property type="protein sequence ID" value="CAB4301254.1"/>
    <property type="molecule type" value="Genomic_DNA"/>
</dbReference>
<dbReference type="InterPro" id="IPR037241">
    <property type="entry name" value="E2F-DP_heterodim"/>
</dbReference>
<dbReference type="InterPro" id="IPR015633">
    <property type="entry name" value="E2F"/>
</dbReference>
<evidence type="ECO:0000256" key="3">
    <source>
        <dbReference type="ARBA" id="ARBA00023125"/>
    </source>
</evidence>
<dbReference type="PANTHER" id="PTHR12081:SF51">
    <property type="entry name" value="TRANSCRIPTION FACTOR E2FC"/>
    <property type="match status" value="1"/>
</dbReference>
<keyword evidence="4" id="KW-0804">Transcription</keyword>
<feature type="domain" description="E2F transcription factor CC-MB" evidence="5">
    <location>
        <begin position="44"/>
        <end position="131"/>
    </location>
</feature>
<keyword evidence="2" id="KW-0805">Transcription regulation</keyword>
<gene>
    <name evidence="6" type="ORF">ORAREDHAP_LOCUS16714</name>
</gene>
<dbReference type="SUPFAM" id="SSF144074">
    <property type="entry name" value="E2F-DP heterodimerization region"/>
    <property type="match status" value="1"/>
</dbReference>
<dbReference type="GO" id="GO:0000981">
    <property type="term" value="F:DNA-binding transcription factor activity, RNA polymerase II-specific"/>
    <property type="evidence" value="ECO:0007669"/>
    <property type="project" value="TreeGrafter"/>
</dbReference>
<evidence type="ECO:0000259" key="5">
    <source>
        <dbReference type="Pfam" id="PF16421"/>
    </source>
</evidence>
<dbReference type="InterPro" id="IPR032198">
    <property type="entry name" value="E2F_CC-MB"/>
</dbReference>
<evidence type="ECO:0000313" key="7">
    <source>
        <dbReference type="Proteomes" id="UP000507245"/>
    </source>
</evidence>
<dbReference type="PANTHER" id="PTHR12081">
    <property type="entry name" value="TRANSCRIPTION FACTOR E2F"/>
    <property type="match status" value="1"/>
</dbReference>
<comment type="similarity">
    <text evidence="1">Belongs to the E2F/DP family.</text>
</comment>
<reference evidence="7" key="1">
    <citation type="journal article" date="2020" name="Genome Biol.">
        <title>Gamete binning: chromosome-level and haplotype-resolved genome assembly enabled by high-throughput single-cell sequencing of gamete genomes.</title>
        <authorList>
            <person name="Campoy J.A."/>
            <person name="Sun H."/>
            <person name="Goel M."/>
            <person name="Jiao W.-B."/>
            <person name="Folz-Donahue K."/>
            <person name="Wang N."/>
            <person name="Rubio M."/>
            <person name="Liu C."/>
            <person name="Kukat C."/>
            <person name="Ruiz D."/>
            <person name="Huettel B."/>
            <person name="Schneeberger K."/>
        </authorList>
    </citation>
    <scope>NUCLEOTIDE SEQUENCE [LARGE SCALE GENOMIC DNA]</scope>
    <source>
        <strain evidence="7">cv. Rojo Pasion</strain>
    </source>
</reference>
<evidence type="ECO:0000256" key="1">
    <source>
        <dbReference type="ARBA" id="ARBA00010940"/>
    </source>
</evidence>
<dbReference type="AlphaFoldDB" id="A0A6J5WPL4"/>
<evidence type="ECO:0000256" key="4">
    <source>
        <dbReference type="ARBA" id="ARBA00023163"/>
    </source>
</evidence>
<name>A0A6J5WPL4_PRUAR</name>
<dbReference type="OrthoDB" id="1743261at2759"/>
<organism evidence="6 7">
    <name type="scientific">Prunus armeniaca</name>
    <name type="common">Apricot</name>
    <name type="synonym">Armeniaca vulgaris</name>
    <dbReference type="NCBI Taxonomy" id="36596"/>
    <lineage>
        <taxon>Eukaryota</taxon>
        <taxon>Viridiplantae</taxon>
        <taxon>Streptophyta</taxon>
        <taxon>Embryophyta</taxon>
        <taxon>Tracheophyta</taxon>
        <taxon>Spermatophyta</taxon>
        <taxon>Magnoliopsida</taxon>
        <taxon>eudicotyledons</taxon>
        <taxon>Gunneridae</taxon>
        <taxon>Pentapetalae</taxon>
        <taxon>rosids</taxon>
        <taxon>fabids</taxon>
        <taxon>Rosales</taxon>
        <taxon>Rosaceae</taxon>
        <taxon>Amygdaloideae</taxon>
        <taxon>Amygdaleae</taxon>
        <taxon>Prunus</taxon>
    </lineage>
</organism>
<dbReference type="CDD" id="cd14660">
    <property type="entry name" value="E2F_DD"/>
    <property type="match status" value="1"/>
</dbReference>
<sequence>MQPRMWTVSKLSSYVMDASDHSFKVLQLISHPHFVFVVKPQAWLDDAIREKLERLRALEEDEKNKKFLFLTEEDILSLRCFQNQTLIAIKAPQASYIEVIDPDDEEDTCFPQNQFRMIVRSTIGPIHLYLLRSVDDLRLLLQSKG</sequence>
<accession>A0A6J5WPL4</accession>
<keyword evidence="7" id="KW-1185">Reference proteome</keyword>
<evidence type="ECO:0000256" key="2">
    <source>
        <dbReference type="ARBA" id="ARBA00023015"/>
    </source>
</evidence>
<dbReference type="Gene3D" id="6.10.250.540">
    <property type="match status" value="1"/>
</dbReference>
<dbReference type="GO" id="GO:0046983">
    <property type="term" value="F:protein dimerization activity"/>
    <property type="evidence" value="ECO:0007669"/>
    <property type="project" value="InterPro"/>
</dbReference>
<protein>
    <recommendedName>
        <fullName evidence="5">E2F transcription factor CC-MB domain-containing protein</fullName>
    </recommendedName>
</protein>